<feature type="region of interest" description="Disordered" evidence="5">
    <location>
        <begin position="374"/>
        <end position="432"/>
    </location>
</feature>
<dbReference type="GO" id="GO:0005634">
    <property type="term" value="C:nucleus"/>
    <property type="evidence" value="ECO:0007669"/>
    <property type="project" value="UniProtKB-SubCell"/>
</dbReference>
<dbReference type="SMART" id="SM00353">
    <property type="entry name" value="HLH"/>
    <property type="match status" value="1"/>
</dbReference>
<feature type="domain" description="BHLH" evidence="6">
    <location>
        <begin position="318"/>
        <end position="367"/>
    </location>
</feature>
<keyword evidence="3" id="KW-0804">Transcription</keyword>
<feature type="compositionally biased region" description="Low complexity" evidence="5">
    <location>
        <begin position="416"/>
        <end position="425"/>
    </location>
</feature>
<evidence type="ECO:0000313" key="8">
    <source>
        <dbReference type="Proteomes" id="UP001454036"/>
    </source>
</evidence>
<feature type="compositionally biased region" description="Acidic residues" evidence="5">
    <location>
        <begin position="376"/>
        <end position="386"/>
    </location>
</feature>
<dbReference type="InterPro" id="IPR025610">
    <property type="entry name" value="MYC/MYB_N"/>
</dbReference>
<dbReference type="SUPFAM" id="SSF47459">
    <property type="entry name" value="HLH, helix-loop-helix DNA-binding domain"/>
    <property type="match status" value="1"/>
</dbReference>
<keyword evidence="8" id="KW-1185">Reference proteome</keyword>
<comment type="subcellular location">
    <subcellularLocation>
        <location evidence="1">Nucleus</location>
    </subcellularLocation>
</comment>
<evidence type="ECO:0000256" key="3">
    <source>
        <dbReference type="ARBA" id="ARBA00023163"/>
    </source>
</evidence>
<dbReference type="PROSITE" id="PS50888">
    <property type="entry name" value="BHLH"/>
    <property type="match status" value="1"/>
</dbReference>
<sequence length="561" mass="63342">MTSFSYYSANMDIMQTFMQRIRPILGLKSWDYSVLWKLSHDQRFLEWVDCCCGGIENTNGGEELHFSASTDFPCRDVIFQHQRTKSCDLLAQLQSSISLDSGNNHAQALLSNQASWLRFTHNSDTNISEETIGTRVLIPLPVGLIELFTTKQEPEDQQVIDLITTQCNIMLEQQTLVNSNSMESNYSINVNPMHENFIPAEETDQNEHTNSMNFLNNLSYNTDNGNKNGVFFEEPTDLLNPLMKSSSSMGNNNNNNDNGLGHVDMHNMMDSFGGNEEGQGLYENCFKYNGNTRSNSNSDTDMNDDEEDQKGRRRNGKGPAAKNLMAERKRRKKLNERLYTLRALVPKISKLDRASILGDAIDYVKELEQQAKELQDELEEQSDDEGQNGNLHQNGISQGKVPNGCHNGLPTYGVGESSKQNQESENSNDKVQQMEPQVEVAQLDGNEFFVKVFCEHKAGGFVRLLEALNSLGFEVTNVNATRHTCLVSNIFKVEKKDSEAVQADIVRDSLLELTRNPTRGWSDLINSPVNGNGMDRHQQQIHHAQVHNYSIDPHLFNCKNI</sequence>
<feature type="region of interest" description="Disordered" evidence="5">
    <location>
        <begin position="292"/>
        <end position="329"/>
    </location>
</feature>
<protein>
    <submittedName>
        <fullName evidence="7">DNA-binding transcription factor</fullName>
    </submittedName>
</protein>
<dbReference type="Pfam" id="PF14215">
    <property type="entry name" value="bHLH-MYC_N"/>
    <property type="match status" value="1"/>
</dbReference>
<dbReference type="EMBL" id="BAABME010009407">
    <property type="protein sequence ID" value="GAA0175110.1"/>
    <property type="molecule type" value="Genomic_DNA"/>
</dbReference>
<evidence type="ECO:0000256" key="2">
    <source>
        <dbReference type="ARBA" id="ARBA00023015"/>
    </source>
</evidence>
<dbReference type="Pfam" id="PF00010">
    <property type="entry name" value="HLH"/>
    <property type="match status" value="1"/>
</dbReference>
<dbReference type="InterPro" id="IPR011598">
    <property type="entry name" value="bHLH_dom"/>
</dbReference>
<evidence type="ECO:0000256" key="4">
    <source>
        <dbReference type="ARBA" id="ARBA00023242"/>
    </source>
</evidence>
<evidence type="ECO:0000259" key="6">
    <source>
        <dbReference type="PROSITE" id="PS50888"/>
    </source>
</evidence>
<evidence type="ECO:0000256" key="1">
    <source>
        <dbReference type="ARBA" id="ARBA00004123"/>
    </source>
</evidence>
<comment type="caution">
    <text evidence="7">The sequence shown here is derived from an EMBL/GenBank/DDBJ whole genome shotgun (WGS) entry which is preliminary data.</text>
</comment>
<evidence type="ECO:0000313" key="7">
    <source>
        <dbReference type="EMBL" id="GAA0175110.1"/>
    </source>
</evidence>
<reference evidence="7 8" key="1">
    <citation type="submission" date="2024-01" db="EMBL/GenBank/DDBJ databases">
        <title>The complete chloroplast genome sequence of Lithospermum erythrorhizon: insights into the phylogenetic relationship among Boraginaceae species and the maternal lineages of purple gromwells.</title>
        <authorList>
            <person name="Okada T."/>
            <person name="Watanabe K."/>
        </authorList>
    </citation>
    <scope>NUCLEOTIDE SEQUENCE [LARGE SCALE GENOMIC DNA]</scope>
</reference>
<dbReference type="CDD" id="cd11443">
    <property type="entry name" value="bHLH_AtAMS_like"/>
    <property type="match status" value="1"/>
</dbReference>
<gene>
    <name evidence="7" type="ORF">LIER_28354</name>
</gene>
<evidence type="ECO:0000256" key="5">
    <source>
        <dbReference type="SAM" id="MobiDB-lite"/>
    </source>
</evidence>
<dbReference type="InterPro" id="IPR054502">
    <property type="entry name" value="bHLH-TF_ACT-like_plant"/>
</dbReference>
<dbReference type="GO" id="GO:0043565">
    <property type="term" value="F:sequence-specific DNA binding"/>
    <property type="evidence" value="ECO:0007669"/>
    <property type="project" value="TreeGrafter"/>
</dbReference>
<organism evidence="7 8">
    <name type="scientific">Lithospermum erythrorhizon</name>
    <name type="common">Purple gromwell</name>
    <name type="synonym">Lithospermum officinale var. erythrorhizon</name>
    <dbReference type="NCBI Taxonomy" id="34254"/>
    <lineage>
        <taxon>Eukaryota</taxon>
        <taxon>Viridiplantae</taxon>
        <taxon>Streptophyta</taxon>
        <taxon>Embryophyta</taxon>
        <taxon>Tracheophyta</taxon>
        <taxon>Spermatophyta</taxon>
        <taxon>Magnoliopsida</taxon>
        <taxon>eudicotyledons</taxon>
        <taxon>Gunneridae</taxon>
        <taxon>Pentapetalae</taxon>
        <taxon>asterids</taxon>
        <taxon>lamiids</taxon>
        <taxon>Boraginales</taxon>
        <taxon>Boraginaceae</taxon>
        <taxon>Boraginoideae</taxon>
        <taxon>Lithospermeae</taxon>
        <taxon>Lithospermum</taxon>
    </lineage>
</organism>
<dbReference type="Gene3D" id="4.10.280.10">
    <property type="entry name" value="Helix-loop-helix DNA-binding domain"/>
    <property type="match status" value="1"/>
</dbReference>
<keyword evidence="7" id="KW-0238">DNA-binding</keyword>
<dbReference type="Pfam" id="PF22754">
    <property type="entry name" value="bHLH-TF_ACT-like_plant"/>
    <property type="match status" value="1"/>
</dbReference>
<name>A0AAV3RGZ7_LITER</name>
<keyword evidence="4" id="KW-0539">Nucleus</keyword>
<keyword evidence="2" id="KW-0805">Transcription regulation</keyword>
<dbReference type="AlphaFoldDB" id="A0AAV3RGZ7"/>
<dbReference type="InterPro" id="IPR036638">
    <property type="entry name" value="HLH_DNA-bd_sf"/>
</dbReference>
<feature type="compositionally biased region" description="Polar residues" evidence="5">
    <location>
        <begin position="387"/>
        <end position="397"/>
    </location>
</feature>
<accession>A0AAV3RGZ7</accession>
<proteinExistence type="predicted"/>
<dbReference type="InterPro" id="IPR051358">
    <property type="entry name" value="TF_AMS/ICE1/BHLH6-like"/>
</dbReference>
<dbReference type="Proteomes" id="UP001454036">
    <property type="component" value="Unassembled WGS sequence"/>
</dbReference>
<dbReference type="PANTHER" id="PTHR31945">
    <property type="entry name" value="TRANSCRIPTION FACTOR SCREAM2-RELATED"/>
    <property type="match status" value="1"/>
</dbReference>
<dbReference type="GO" id="GO:0003700">
    <property type="term" value="F:DNA-binding transcription factor activity"/>
    <property type="evidence" value="ECO:0007669"/>
    <property type="project" value="TreeGrafter"/>
</dbReference>
<dbReference type="PANTHER" id="PTHR31945:SF11">
    <property type="entry name" value="TRANSCRIPTION FACTOR ABORTED MICROSPORES"/>
    <property type="match status" value="1"/>
</dbReference>
<dbReference type="GO" id="GO:0046983">
    <property type="term" value="F:protein dimerization activity"/>
    <property type="evidence" value="ECO:0007669"/>
    <property type="project" value="InterPro"/>
</dbReference>